<evidence type="ECO:0000256" key="5">
    <source>
        <dbReference type="ARBA" id="ARBA00022519"/>
    </source>
</evidence>
<accession>A0ABY1QKM3</accession>
<dbReference type="InterPro" id="IPR049179">
    <property type="entry name" value="T2SSK_SAM-like_2nd"/>
</dbReference>
<protein>
    <recommendedName>
        <fullName evidence="10">Type II secretion system protein K</fullName>
    </recommendedName>
</protein>
<dbReference type="EMBL" id="FXUL01000019">
    <property type="protein sequence ID" value="SMP73640.1"/>
    <property type="molecule type" value="Genomic_DNA"/>
</dbReference>
<evidence type="ECO:0000256" key="11">
    <source>
        <dbReference type="SAM" id="Phobius"/>
    </source>
</evidence>
<evidence type="ECO:0000256" key="9">
    <source>
        <dbReference type="ARBA" id="ARBA00023136"/>
    </source>
</evidence>
<dbReference type="NCBIfam" id="NF037980">
    <property type="entry name" value="T2SS_GspK"/>
    <property type="match status" value="1"/>
</dbReference>
<keyword evidence="5 10" id="KW-0997">Cell inner membrane</keyword>
<dbReference type="Gene3D" id="3.30.1300.30">
    <property type="entry name" value="GSPII I/J protein-like"/>
    <property type="match status" value="1"/>
</dbReference>
<evidence type="ECO:0000313" key="14">
    <source>
        <dbReference type="EMBL" id="SMP73640.1"/>
    </source>
</evidence>
<reference evidence="14 15" key="1">
    <citation type="submission" date="2017-05" db="EMBL/GenBank/DDBJ databases">
        <authorList>
            <person name="Varghese N."/>
            <person name="Submissions S."/>
        </authorList>
    </citation>
    <scope>NUCLEOTIDE SEQUENCE [LARGE SCALE GENOMIC DNA]</scope>
    <source>
        <strain evidence="14 15">DSM 26001</strain>
    </source>
</reference>
<evidence type="ECO:0000256" key="3">
    <source>
        <dbReference type="ARBA" id="ARBA00022448"/>
    </source>
</evidence>
<organism evidence="14 15">
    <name type="scientific">Noviherbaspirillum suwonense</name>
    <dbReference type="NCBI Taxonomy" id="1224511"/>
    <lineage>
        <taxon>Bacteria</taxon>
        <taxon>Pseudomonadati</taxon>
        <taxon>Pseudomonadota</taxon>
        <taxon>Betaproteobacteria</taxon>
        <taxon>Burkholderiales</taxon>
        <taxon>Oxalobacteraceae</taxon>
        <taxon>Noviherbaspirillum</taxon>
    </lineage>
</organism>
<dbReference type="SUPFAM" id="SSF54523">
    <property type="entry name" value="Pili subunits"/>
    <property type="match status" value="1"/>
</dbReference>
<keyword evidence="9 10" id="KW-0472">Membrane</keyword>
<dbReference type="InterPro" id="IPR005628">
    <property type="entry name" value="GspK"/>
</dbReference>
<evidence type="ECO:0000256" key="2">
    <source>
        <dbReference type="ARBA" id="ARBA00007246"/>
    </source>
</evidence>
<name>A0ABY1QKM3_9BURK</name>
<evidence type="ECO:0000256" key="10">
    <source>
        <dbReference type="PIRNR" id="PIRNR002786"/>
    </source>
</evidence>
<comment type="caution">
    <text evidence="14">The sequence shown here is derived from an EMBL/GenBank/DDBJ whole genome shotgun (WGS) entry which is preliminary data.</text>
</comment>
<dbReference type="InterPro" id="IPR049031">
    <property type="entry name" value="T2SSK_SAM-like_1st"/>
</dbReference>
<feature type="domain" description="T2SS protein K second SAM-like" evidence="12">
    <location>
        <begin position="253"/>
        <end position="304"/>
    </location>
</feature>
<dbReference type="Pfam" id="PF21687">
    <property type="entry name" value="T2SSK_1st"/>
    <property type="match status" value="1"/>
</dbReference>
<evidence type="ECO:0000256" key="1">
    <source>
        <dbReference type="ARBA" id="ARBA00004533"/>
    </source>
</evidence>
<evidence type="ECO:0000313" key="15">
    <source>
        <dbReference type="Proteomes" id="UP001158049"/>
    </source>
</evidence>
<keyword evidence="8 11" id="KW-1133">Transmembrane helix</keyword>
<keyword evidence="6 11" id="KW-0812">Transmembrane</keyword>
<sequence length="353" mass="38080">MDSSAFRRTRQRGVAVVTALLLTTLAVTIVASLFWQQQVQVRSIENQRLQLQKQWILRGALDWARLILRENARLSQYDSLDQPWAVPLQDTRLDQYVENNRTDTESGDATLSGQMVDAQSMYNLNNLAANGVPQEKEVRVFARLLGNLRLNPSLAQDAAVMIAASSARQVQAPVAGQPAQKLDPTTGLPLVTGSNDGSAQPQAPAPVVVAPSGPPMLAMTQVEDLLAVPGFTPEAVERLRNLVIFLPKAQTQVNINTAPPEVLAALSENVSASDAAVIVATRTTASFRNSGDLALRLPGIPSLAGSNLGVASEYFLVNGRVKLSRAALQIQALIVRTGRGQSPKTQVIWTREN</sequence>
<evidence type="ECO:0000259" key="13">
    <source>
        <dbReference type="Pfam" id="PF21687"/>
    </source>
</evidence>
<evidence type="ECO:0000256" key="8">
    <source>
        <dbReference type="ARBA" id="ARBA00022989"/>
    </source>
</evidence>
<dbReference type="InterPro" id="IPR045584">
    <property type="entry name" value="Pilin-like"/>
</dbReference>
<dbReference type="SUPFAM" id="SSF158544">
    <property type="entry name" value="GspK insert domain-like"/>
    <property type="match status" value="1"/>
</dbReference>
<evidence type="ECO:0000259" key="12">
    <source>
        <dbReference type="Pfam" id="PF03934"/>
    </source>
</evidence>
<keyword evidence="15" id="KW-1185">Reference proteome</keyword>
<evidence type="ECO:0000256" key="7">
    <source>
        <dbReference type="ARBA" id="ARBA00022927"/>
    </source>
</evidence>
<keyword evidence="7" id="KW-0653">Protein transport</keyword>
<dbReference type="Pfam" id="PF03934">
    <property type="entry name" value="T2SSK"/>
    <property type="match status" value="1"/>
</dbReference>
<comment type="subcellular location">
    <subcellularLocation>
        <location evidence="1 10">Cell inner membrane</location>
    </subcellularLocation>
</comment>
<dbReference type="Proteomes" id="UP001158049">
    <property type="component" value="Unassembled WGS sequence"/>
</dbReference>
<proteinExistence type="inferred from homology"/>
<gene>
    <name evidence="14" type="ORF">SAMN06295970_119116</name>
</gene>
<dbReference type="PANTHER" id="PTHR38831:SF1">
    <property type="entry name" value="TYPE II SECRETION SYSTEM PROTEIN K-RELATED"/>
    <property type="match status" value="1"/>
</dbReference>
<feature type="domain" description="T2SS protein K first SAM-like" evidence="13">
    <location>
        <begin position="121"/>
        <end position="248"/>
    </location>
</feature>
<evidence type="ECO:0000256" key="4">
    <source>
        <dbReference type="ARBA" id="ARBA00022475"/>
    </source>
</evidence>
<keyword evidence="3 10" id="KW-0813">Transport</keyword>
<keyword evidence="4 10" id="KW-1003">Cell membrane</keyword>
<evidence type="ECO:0000256" key="6">
    <source>
        <dbReference type="ARBA" id="ARBA00022692"/>
    </source>
</evidence>
<feature type="transmembrane region" description="Helical" evidence="11">
    <location>
        <begin position="12"/>
        <end position="35"/>
    </location>
</feature>
<dbReference type="PANTHER" id="PTHR38831">
    <property type="entry name" value="TYPE II SECRETION SYSTEM PROTEIN K"/>
    <property type="match status" value="1"/>
</dbReference>
<dbReference type="InterPro" id="IPR038072">
    <property type="entry name" value="GspK_central_sf"/>
</dbReference>
<comment type="similarity">
    <text evidence="2 10">Belongs to the GSP K family.</text>
</comment>
<dbReference type="RefSeq" id="WP_283444307.1">
    <property type="nucleotide sequence ID" value="NZ_FXUL01000019.1"/>
</dbReference>
<dbReference type="PIRSF" id="PIRSF002786">
    <property type="entry name" value="XcpX"/>
    <property type="match status" value="1"/>
</dbReference>